<evidence type="ECO:0000259" key="2">
    <source>
        <dbReference type="Pfam" id="PF01648"/>
    </source>
</evidence>
<evidence type="ECO:0000313" key="4">
    <source>
        <dbReference type="Proteomes" id="UP000483362"/>
    </source>
</evidence>
<keyword evidence="1 3" id="KW-0808">Transferase</keyword>
<dbReference type="SUPFAM" id="SSF56214">
    <property type="entry name" value="4'-phosphopantetheinyl transferase"/>
    <property type="match status" value="1"/>
</dbReference>
<dbReference type="GO" id="GO:0008897">
    <property type="term" value="F:holo-[acyl-carrier-protein] synthase activity"/>
    <property type="evidence" value="ECO:0007669"/>
    <property type="project" value="InterPro"/>
</dbReference>
<dbReference type="Gene3D" id="3.90.470.20">
    <property type="entry name" value="4'-phosphopantetheinyl transferase domain"/>
    <property type="match status" value="1"/>
</dbReference>
<accession>A0A6L5XCX8</accession>
<dbReference type="Pfam" id="PF01648">
    <property type="entry name" value="ACPS"/>
    <property type="match status" value="1"/>
</dbReference>
<name>A0A6L5XCX8_9BACT</name>
<comment type="caution">
    <text evidence="3">The sequence shown here is derived from an EMBL/GenBank/DDBJ whole genome shotgun (WGS) entry which is preliminary data.</text>
</comment>
<dbReference type="GO" id="GO:0000287">
    <property type="term" value="F:magnesium ion binding"/>
    <property type="evidence" value="ECO:0007669"/>
    <property type="project" value="InterPro"/>
</dbReference>
<dbReference type="AlphaFoldDB" id="A0A6L5XCX8"/>
<dbReference type="InterPro" id="IPR037143">
    <property type="entry name" value="4-PPantetheinyl_Trfase_dom_sf"/>
</dbReference>
<proteinExistence type="predicted"/>
<dbReference type="EMBL" id="VULT01000004">
    <property type="protein sequence ID" value="MSS16926.1"/>
    <property type="molecule type" value="Genomic_DNA"/>
</dbReference>
<dbReference type="Proteomes" id="UP000483362">
    <property type="component" value="Unassembled WGS sequence"/>
</dbReference>
<evidence type="ECO:0000256" key="1">
    <source>
        <dbReference type="ARBA" id="ARBA00022679"/>
    </source>
</evidence>
<sequence length="221" mass="24997">MAYAGTKTYIDGTVLHMWMLSETSQQLACMCAAEGLPAHCEAKSEYRRREILGERLLVKRIVGQSATLRHNADDDPYIEGCQAHITIAHTRGLLCIGLNATHRMGVDVERYGRRVLGVRDFYVNDEEKTWLDTGDVDGHMVAWMAKEAIFKAVGERQQVGNYASDITVDRFATPHRGQQLAHQGGFKATPYYLHTTMGDRYMITFACAKQYIQKTQIHNQL</sequence>
<dbReference type="InterPro" id="IPR008278">
    <property type="entry name" value="4-PPantetheinyl_Trfase_dom"/>
</dbReference>
<feature type="domain" description="4'-phosphopantetheinyl transferase" evidence="2">
    <location>
        <begin position="104"/>
        <end position="189"/>
    </location>
</feature>
<dbReference type="RefSeq" id="WP_154328383.1">
    <property type="nucleotide sequence ID" value="NZ_CP045696.1"/>
</dbReference>
<organism evidence="3 4">
    <name type="scientific">Sodaliphilus pleomorphus</name>
    <dbReference type="NCBI Taxonomy" id="2606626"/>
    <lineage>
        <taxon>Bacteria</taxon>
        <taxon>Pseudomonadati</taxon>
        <taxon>Bacteroidota</taxon>
        <taxon>Bacteroidia</taxon>
        <taxon>Bacteroidales</taxon>
        <taxon>Muribaculaceae</taxon>
        <taxon>Sodaliphilus</taxon>
    </lineage>
</organism>
<keyword evidence="4" id="KW-1185">Reference proteome</keyword>
<gene>
    <name evidence="3" type="ORF">FYJ29_03970</name>
</gene>
<reference evidence="3 4" key="1">
    <citation type="submission" date="2019-08" db="EMBL/GenBank/DDBJ databases">
        <title>In-depth cultivation of the pig gut microbiome towards novel bacterial diversity and tailored functional studies.</title>
        <authorList>
            <person name="Wylensek D."/>
            <person name="Hitch T.C.A."/>
            <person name="Clavel T."/>
        </authorList>
    </citation>
    <scope>NUCLEOTIDE SEQUENCE [LARGE SCALE GENOMIC DNA]</scope>
    <source>
        <strain evidence="3 4">Oil-RF-744-WCA-WT-10</strain>
    </source>
</reference>
<evidence type="ECO:0000313" key="3">
    <source>
        <dbReference type="EMBL" id="MSS16926.1"/>
    </source>
</evidence>
<protein>
    <submittedName>
        <fullName evidence="3">4-phosphopantetheinyl transferase family protein</fullName>
    </submittedName>
</protein>